<dbReference type="InterPro" id="IPR050593">
    <property type="entry name" value="LovG"/>
</dbReference>
<dbReference type="PANTHER" id="PTHR48070">
    <property type="entry name" value="ESTERASE OVCA2"/>
    <property type="match status" value="1"/>
</dbReference>
<dbReference type="Pfam" id="PF03959">
    <property type="entry name" value="FSH1"/>
    <property type="match status" value="1"/>
</dbReference>
<evidence type="ECO:0000259" key="3">
    <source>
        <dbReference type="Pfam" id="PF03959"/>
    </source>
</evidence>
<dbReference type="Proteomes" id="UP000037460">
    <property type="component" value="Unassembled WGS sequence"/>
</dbReference>
<keyword evidence="1" id="KW-0378">Hydrolase</keyword>
<dbReference type="InterPro" id="IPR029058">
    <property type="entry name" value="AB_hydrolase_fold"/>
</dbReference>
<dbReference type="AlphaFoldDB" id="A0A0M0K498"/>
<accession>A0A0M0K498</accession>
<keyword evidence="2" id="KW-0472">Membrane</keyword>
<reference evidence="5" key="1">
    <citation type="journal article" date="2015" name="PLoS Genet.">
        <title>Genome Sequence and Transcriptome Analyses of Chrysochromulina tobin: Metabolic Tools for Enhanced Algal Fitness in the Prominent Order Prymnesiales (Haptophyceae).</title>
        <authorList>
            <person name="Hovde B.T."/>
            <person name="Deodato C.R."/>
            <person name="Hunsperger H.M."/>
            <person name="Ryken S.A."/>
            <person name="Yost W."/>
            <person name="Jha R.K."/>
            <person name="Patterson J."/>
            <person name="Monnat R.J. Jr."/>
            <person name="Barlow S.B."/>
            <person name="Starkenburg S.R."/>
            <person name="Cattolico R.A."/>
        </authorList>
    </citation>
    <scope>NUCLEOTIDE SEQUENCE</scope>
    <source>
        <strain evidence="5">CCMP291</strain>
    </source>
</reference>
<dbReference type="GO" id="GO:0005634">
    <property type="term" value="C:nucleus"/>
    <property type="evidence" value="ECO:0007669"/>
    <property type="project" value="TreeGrafter"/>
</dbReference>
<proteinExistence type="predicted"/>
<dbReference type="Gene3D" id="3.40.50.1820">
    <property type="entry name" value="alpha/beta hydrolase"/>
    <property type="match status" value="1"/>
</dbReference>
<comment type="caution">
    <text evidence="4">The sequence shown here is derived from an EMBL/GenBank/DDBJ whole genome shotgun (WGS) entry which is preliminary data.</text>
</comment>
<keyword evidence="2" id="KW-0812">Transmembrane</keyword>
<protein>
    <submittedName>
        <fullName evidence="4">Ovarian cancer-associated gene 2 protein</fullName>
    </submittedName>
</protein>
<dbReference type="GO" id="GO:0005737">
    <property type="term" value="C:cytoplasm"/>
    <property type="evidence" value="ECO:0007669"/>
    <property type="project" value="TreeGrafter"/>
</dbReference>
<evidence type="ECO:0000313" key="5">
    <source>
        <dbReference type="Proteomes" id="UP000037460"/>
    </source>
</evidence>
<dbReference type="PANTHER" id="PTHR48070:SF6">
    <property type="entry name" value="ESTERASE OVCA2"/>
    <property type="match status" value="1"/>
</dbReference>
<organism evidence="4 5">
    <name type="scientific">Chrysochromulina tobinii</name>
    <dbReference type="NCBI Taxonomy" id="1460289"/>
    <lineage>
        <taxon>Eukaryota</taxon>
        <taxon>Haptista</taxon>
        <taxon>Haptophyta</taxon>
        <taxon>Prymnesiophyceae</taxon>
        <taxon>Prymnesiales</taxon>
        <taxon>Chrysochromulinaceae</taxon>
        <taxon>Chrysochromulina</taxon>
    </lineage>
</organism>
<evidence type="ECO:0000256" key="1">
    <source>
        <dbReference type="ARBA" id="ARBA00022801"/>
    </source>
</evidence>
<name>A0A0M0K498_9EUKA</name>
<dbReference type="GO" id="GO:0016787">
    <property type="term" value="F:hydrolase activity"/>
    <property type="evidence" value="ECO:0007669"/>
    <property type="project" value="UniProtKB-KW"/>
</dbReference>
<keyword evidence="5" id="KW-1185">Reference proteome</keyword>
<feature type="domain" description="Serine hydrolase" evidence="3">
    <location>
        <begin position="100"/>
        <end position="326"/>
    </location>
</feature>
<dbReference type="EMBL" id="JWZX01001464">
    <property type="protein sequence ID" value="KOO33645.1"/>
    <property type="molecule type" value="Genomic_DNA"/>
</dbReference>
<gene>
    <name evidence="4" type="ORF">Ctob_010644</name>
</gene>
<dbReference type="InterPro" id="IPR005645">
    <property type="entry name" value="FSH-like_dom"/>
</dbReference>
<dbReference type="OrthoDB" id="414698at2759"/>
<feature type="transmembrane region" description="Helical" evidence="2">
    <location>
        <begin position="6"/>
        <end position="24"/>
    </location>
</feature>
<dbReference type="SUPFAM" id="SSF53474">
    <property type="entry name" value="alpha/beta-Hydrolases"/>
    <property type="match status" value="1"/>
</dbReference>
<sequence length="349" mass="37715">MSVISFEQLVVAVVAIIAAAVWWIRIGARKEPSLASKPAATATTVSASEPITTPAAPTAAELPPLAQPLGYPLFETPLDAKRMGAKPKDGVAVLGAHGRPLRILCLHGQNSNSDVTLMQLSNLGLSHRLWCDLLEGPWDSDSSPESAMDGVTDAELHSWWPWKKAGDEPNQQHLARCLRYVLHYLDSARIPYDGIFGFSQGAAIATLASMPEVRRKLGLSSSTPPWRFTICAHGMYPGGAWFGHAASESMSGLAAPTLDPSLAPDAHFEGVAPDLLAKVMRVVDVPSLHLMGVADHWRTNAVRLAQMYVTPAIFEHDGRHEIPAKLSRDAPCQQALSLFFERISPLCTI</sequence>
<evidence type="ECO:0000313" key="4">
    <source>
        <dbReference type="EMBL" id="KOO33645.1"/>
    </source>
</evidence>
<keyword evidence="2" id="KW-1133">Transmembrane helix</keyword>
<evidence type="ECO:0000256" key="2">
    <source>
        <dbReference type="SAM" id="Phobius"/>
    </source>
</evidence>